<accession>A0A182QFW0</accession>
<dbReference type="VEuPathDB" id="VectorBase:AFAF009363"/>
<dbReference type="EMBL" id="AXCN02002100">
    <property type="status" value="NOT_ANNOTATED_CDS"/>
    <property type="molecule type" value="Genomic_DNA"/>
</dbReference>
<dbReference type="EnsemblMetazoa" id="AFAF009363-RA">
    <property type="protein sequence ID" value="AFAF009363-PA"/>
    <property type="gene ID" value="AFAF009363"/>
</dbReference>
<dbReference type="Proteomes" id="UP000075886">
    <property type="component" value="Unassembled WGS sequence"/>
</dbReference>
<sequence length="101" mass="11063">MSPESFAQQARPVLQNAERRTFRNICISFGLVRVAVCNFFVVVHPTKCIAPGSRAFLLSALTTFRVRGGLSAEEIFLERSTNRAKTVGPKVPPSISNSLVV</sequence>
<dbReference type="AlphaFoldDB" id="A0A182QFW0"/>
<proteinExistence type="predicted"/>
<keyword evidence="1" id="KW-0472">Membrane</keyword>
<protein>
    <submittedName>
        <fullName evidence="2">Uncharacterized protein</fullName>
    </submittedName>
</protein>
<name>A0A182QFW0_9DIPT</name>
<evidence type="ECO:0000313" key="3">
    <source>
        <dbReference type="Proteomes" id="UP000075886"/>
    </source>
</evidence>
<organism evidence="2 3">
    <name type="scientific">Anopheles farauti</name>
    <dbReference type="NCBI Taxonomy" id="69004"/>
    <lineage>
        <taxon>Eukaryota</taxon>
        <taxon>Metazoa</taxon>
        <taxon>Ecdysozoa</taxon>
        <taxon>Arthropoda</taxon>
        <taxon>Hexapoda</taxon>
        <taxon>Insecta</taxon>
        <taxon>Pterygota</taxon>
        <taxon>Neoptera</taxon>
        <taxon>Endopterygota</taxon>
        <taxon>Diptera</taxon>
        <taxon>Nematocera</taxon>
        <taxon>Culicoidea</taxon>
        <taxon>Culicidae</taxon>
        <taxon>Anophelinae</taxon>
        <taxon>Anopheles</taxon>
    </lineage>
</organism>
<keyword evidence="3" id="KW-1185">Reference proteome</keyword>
<reference evidence="3" key="1">
    <citation type="submission" date="2014-01" db="EMBL/GenBank/DDBJ databases">
        <title>The Genome Sequence of Anopheles farauti FAR1 (V2).</title>
        <authorList>
            <consortium name="The Broad Institute Genomics Platform"/>
            <person name="Neafsey D.E."/>
            <person name="Besansky N."/>
            <person name="Howell P."/>
            <person name="Walton C."/>
            <person name="Young S.K."/>
            <person name="Zeng Q."/>
            <person name="Gargeya S."/>
            <person name="Fitzgerald M."/>
            <person name="Haas B."/>
            <person name="Abouelleil A."/>
            <person name="Allen A.W."/>
            <person name="Alvarado L."/>
            <person name="Arachchi H.M."/>
            <person name="Berlin A.M."/>
            <person name="Chapman S.B."/>
            <person name="Gainer-Dewar J."/>
            <person name="Goldberg J."/>
            <person name="Griggs A."/>
            <person name="Gujja S."/>
            <person name="Hansen M."/>
            <person name="Howarth C."/>
            <person name="Imamovic A."/>
            <person name="Ireland A."/>
            <person name="Larimer J."/>
            <person name="McCowan C."/>
            <person name="Murphy C."/>
            <person name="Pearson M."/>
            <person name="Poon T.W."/>
            <person name="Priest M."/>
            <person name="Roberts A."/>
            <person name="Saif S."/>
            <person name="Shea T."/>
            <person name="Sisk P."/>
            <person name="Sykes S."/>
            <person name="Wortman J."/>
            <person name="Nusbaum C."/>
            <person name="Birren B."/>
        </authorList>
    </citation>
    <scope>NUCLEOTIDE SEQUENCE [LARGE SCALE GENOMIC DNA]</scope>
    <source>
        <strain evidence="3">FAR1</strain>
    </source>
</reference>
<reference evidence="2" key="2">
    <citation type="submission" date="2020-05" db="UniProtKB">
        <authorList>
            <consortium name="EnsemblMetazoa"/>
        </authorList>
    </citation>
    <scope>IDENTIFICATION</scope>
    <source>
        <strain evidence="2">FAR1</strain>
    </source>
</reference>
<keyword evidence="1" id="KW-1133">Transmembrane helix</keyword>
<evidence type="ECO:0000313" key="2">
    <source>
        <dbReference type="EnsemblMetazoa" id="AFAF009363-PA"/>
    </source>
</evidence>
<feature type="transmembrane region" description="Helical" evidence="1">
    <location>
        <begin position="21"/>
        <end position="43"/>
    </location>
</feature>
<keyword evidence="1" id="KW-0812">Transmembrane</keyword>
<evidence type="ECO:0000256" key="1">
    <source>
        <dbReference type="SAM" id="Phobius"/>
    </source>
</evidence>